<name>A0A328B704_9BACT</name>
<dbReference type="Proteomes" id="UP000248553">
    <property type="component" value="Unassembled WGS sequence"/>
</dbReference>
<protein>
    <submittedName>
        <fullName evidence="1">Uncharacterized protein</fullName>
    </submittedName>
</protein>
<comment type="caution">
    <text evidence="1">The sequence shown here is derived from an EMBL/GenBank/DDBJ whole genome shotgun (WGS) entry which is preliminary data.</text>
</comment>
<keyword evidence="2" id="KW-1185">Reference proteome</keyword>
<gene>
    <name evidence="1" type="ORF">DLM85_23725</name>
</gene>
<proteinExistence type="predicted"/>
<evidence type="ECO:0000313" key="1">
    <source>
        <dbReference type="EMBL" id="RAK62415.1"/>
    </source>
</evidence>
<evidence type="ECO:0000313" key="2">
    <source>
        <dbReference type="Proteomes" id="UP000248553"/>
    </source>
</evidence>
<dbReference type="EMBL" id="QHKM01000014">
    <property type="protein sequence ID" value="RAK62415.1"/>
    <property type="molecule type" value="Genomic_DNA"/>
</dbReference>
<accession>A0A328B704</accession>
<sequence>MKVHRIFYTRQHEAFFGKLRNFWNNPFLPTTIKEVSQKIGEGVHRNIHSDLRSILTTLVQKCTEAINAGDSGNQVLTSKFRHHNLFRVFEEIRVHHDDDYELLKQRIRRHLLIEQEW</sequence>
<dbReference type="AlphaFoldDB" id="A0A328B704"/>
<organism evidence="1 2">
    <name type="scientific">Hymenobacter edaphi</name>
    <dbReference type="NCBI Taxonomy" id="2211146"/>
    <lineage>
        <taxon>Bacteria</taxon>
        <taxon>Pseudomonadati</taxon>
        <taxon>Bacteroidota</taxon>
        <taxon>Cytophagia</taxon>
        <taxon>Cytophagales</taxon>
        <taxon>Hymenobacteraceae</taxon>
        <taxon>Hymenobacter</taxon>
    </lineage>
</organism>
<reference evidence="2" key="1">
    <citation type="submission" date="2018-05" db="EMBL/GenBank/DDBJ databases">
        <authorList>
            <person name="Nie L."/>
        </authorList>
    </citation>
    <scope>NUCLEOTIDE SEQUENCE [LARGE SCALE GENOMIC DNA]</scope>
    <source>
        <strain evidence="2">NL</strain>
    </source>
</reference>